<evidence type="ECO:0000313" key="5">
    <source>
        <dbReference type="EMBL" id="RKE93829.1"/>
    </source>
</evidence>
<dbReference type="CDD" id="cd00090">
    <property type="entry name" value="HTH_ARSR"/>
    <property type="match status" value="1"/>
</dbReference>
<accession>A0A420DHX2</accession>
<organism evidence="5 6">
    <name type="scientific">Sulfitobacter guttiformis</name>
    <dbReference type="NCBI Taxonomy" id="74349"/>
    <lineage>
        <taxon>Bacteria</taxon>
        <taxon>Pseudomonadati</taxon>
        <taxon>Pseudomonadota</taxon>
        <taxon>Alphaproteobacteria</taxon>
        <taxon>Rhodobacterales</taxon>
        <taxon>Roseobacteraceae</taxon>
        <taxon>Sulfitobacter</taxon>
    </lineage>
</organism>
<dbReference type="PROSITE" id="PS50956">
    <property type="entry name" value="HTH_ASNC_2"/>
    <property type="match status" value="1"/>
</dbReference>
<dbReference type="InterPro" id="IPR011008">
    <property type="entry name" value="Dimeric_a/b-barrel"/>
</dbReference>
<dbReference type="Pfam" id="PF01037">
    <property type="entry name" value="AsnC_trans_reg"/>
    <property type="match status" value="1"/>
</dbReference>
<protein>
    <submittedName>
        <fullName evidence="5">AsnC family transcriptional regulator</fullName>
    </submittedName>
</protein>
<dbReference type="PRINTS" id="PR00033">
    <property type="entry name" value="HTHASNC"/>
</dbReference>
<evidence type="ECO:0000313" key="6">
    <source>
        <dbReference type="Proteomes" id="UP000284407"/>
    </source>
</evidence>
<dbReference type="GO" id="GO:0006355">
    <property type="term" value="P:regulation of DNA-templated transcription"/>
    <property type="evidence" value="ECO:0007669"/>
    <property type="project" value="UniProtKB-ARBA"/>
</dbReference>
<dbReference type="InterPro" id="IPR036390">
    <property type="entry name" value="WH_DNA-bd_sf"/>
</dbReference>
<dbReference type="OrthoDB" id="7847328at2"/>
<dbReference type="STRING" id="1443111.Z949_1592"/>
<evidence type="ECO:0000256" key="3">
    <source>
        <dbReference type="ARBA" id="ARBA00023163"/>
    </source>
</evidence>
<proteinExistence type="predicted"/>
<dbReference type="AlphaFoldDB" id="A0A420DHX2"/>
<dbReference type="PANTHER" id="PTHR30154">
    <property type="entry name" value="LEUCINE-RESPONSIVE REGULATORY PROTEIN"/>
    <property type="match status" value="1"/>
</dbReference>
<dbReference type="GO" id="GO:0005829">
    <property type="term" value="C:cytosol"/>
    <property type="evidence" value="ECO:0007669"/>
    <property type="project" value="TreeGrafter"/>
</dbReference>
<evidence type="ECO:0000256" key="2">
    <source>
        <dbReference type="ARBA" id="ARBA00023125"/>
    </source>
</evidence>
<evidence type="ECO:0000256" key="1">
    <source>
        <dbReference type="ARBA" id="ARBA00023015"/>
    </source>
</evidence>
<dbReference type="InterPro" id="IPR036388">
    <property type="entry name" value="WH-like_DNA-bd_sf"/>
</dbReference>
<feature type="domain" description="HTH asnC-type" evidence="4">
    <location>
        <begin position="4"/>
        <end position="65"/>
    </location>
</feature>
<dbReference type="PANTHER" id="PTHR30154:SF17">
    <property type="entry name" value="DNA-BINDING TRANSCRIPTIONAL ACTIVATOR DECR"/>
    <property type="match status" value="1"/>
</dbReference>
<keyword evidence="3" id="KW-0804">Transcription</keyword>
<dbReference type="InterPro" id="IPR019888">
    <property type="entry name" value="Tscrpt_reg_AsnC-like"/>
</dbReference>
<keyword evidence="1" id="KW-0805">Transcription regulation</keyword>
<keyword evidence="2" id="KW-0238">DNA-binding</keyword>
<comment type="caution">
    <text evidence="5">The sequence shown here is derived from an EMBL/GenBank/DDBJ whole genome shotgun (WGS) entry which is preliminary data.</text>
</comment>
<dbReference type="RefSeq" id="WP_025062130.1">
    <property type="nucleotide sequence ID" value="NZ_RAQK01000002.1"/>
</dbReference>
<keyword evidence="6" id="KW-1185">Reference proteome</keyword>
<name>A0A420DHX2_9RHOB</name>
<dbReference type="PROSITE" id="PS00519">
    <property type="entry name" value="HTH_ASNC_1"/>
    <property type="match status" value="1"/>
</dbReference>
<gene>
    <name evidence="5" type="ORF">C8N30_2927</name>
</gene>
<dbReference type="EMBL" id="RAQK01000002">
    <property type="protein sequence ID" value="RKE93829.1"/>
    <property type="molecule type" value="Genomic_DNA"/>
</dbReference>
<dbReference type="InterPro" id="IPR019887">
    <property type="entry name" value="Tscrpt_reg_AsnC/Lrp_C"/>
</dbReference>
<evidence type="ECO:0000259" key="4">
    <source>
        <dbReference type="PROSITE" id="PS50956"/>
    </source>
</evidence>
<dbReference type="Pfam" id="PF13412">
    <property type="entry name" value="HTH_24"/>
    <property type="match status" value="1"/>
</dbReference>
<dbReference type="GO" id="GO:0043565">
    <property type="term" value="F:sequence-specific DNA binding"/>
    <property type="evidence" value="ECO:0007669"/>
    <property type="project" value="InterPro"/>
</dbReference>
<dbReference type="InterPro" id="IPR011991">
    <property type="entry name" value="ArsR-like_HTH"/>
</dbReference>
<sequence>MGDIDTIDRKILNALQRDAAQSLDALGEQVGLSRNACWRRIRALEQAGIITGRIATVNAAKLGLGLTVFMQIRTNAHAPDWMHKFSAATRAMPEIQGVYRMSGDLDYLIRARVADMAGYDQLYQRLIARVPLSDVSASFVMEEIKETSELNL</sequence>
<dbReference type="SMART" id="SM00344">
    <property type="entry name" value="HTH_ASNC"/>
    <property type="match status" value="1"/>
</dbReference>
<dbReference type="Gene3D" id="3.30.70.920">
    <property type="match status" value="1"/>
</dbReference>
<dbReference type="InterPro" id="IPR000485">
    <property type="entry name" value="AsnC-type_HTH_dom"/>
</dbReference>
<reference evidence="5 6" key="1">
    <citation type="submission" date="2018-09" db="EMBL/GenBank/DDBJ databases">
        <title>Genomic Encyclopedia of Archaeal and Bacterial Type Strains, Phase II (KMG-II): from individual species to whole genera.</title>
        <authorList>
            <person name="Goeker M."/>
        </authorList>
    </citation>
    <scope>NUCLEOTIDE SEQUENCE [LARGE SCALE GENOMIC DNA]</scope>
    <source>
        <strain evidence="5 6">DSM 11458</strain>
    </source>
</reference>
<dbReference type="Proteomes" id="UP000284407">
    <property type="component" value="Unassembled WGS sequence"/>
</dbReference>
<dbReference type="SUPFAM" id="SSF54909">
    <property type="entry name" value="Dimeric alpha+beta barrel"/>
    <property type="match status" value="1"/>
</dbReference>
<dbReference type="SUPFAM" id="SSF46785">
    <property type="entry name" value="Winged helix' DNA-binding domain"/>
    <property type="match status" value="1"/>
</dbReference>
<dbReference type="GO" id="GO:0043200">
    <property type="term" value="P:response to amino acid"/>
    <property type="evidence" value="ECO:0007669"/>
    <property type="project" value="TreeGrafter"/>
</dbReference>
<dbReference type="Gene3D" id="1.10.10.10">
    <property type="entry name" value="Winged helix-like DNA-binding domain superfamily/Winged helix DNA-binding domain"/>
    <property type="match status" value="1"/>
</dbReference>
<dbReference type="InterPro" id="IPR019885">
    <property type="entry name" value="Tscrpt_reg_HTH_AsnC-type_CS"/>
</dbReference>